<evidence type="ECO:0000313" key="2">
    <source>
        <dbReference type="Proteomes" id="UP001595752"/>
    </source>
</evidence>
<sequence>MGKQLSLLRDTDGEETKSKVEKHFAKYRMYMLTVPDELLPKITQTYSLVPPSNTNAFHSTTESIAIERVDFERKRDAFIERTHRAVNRLSMRERELITKSYMTHEDVYDYDVYNEMGVSETTYYRIREKAFYKLAFSLQLVVYKDEEAPVM</sequence>
<protein>
    <submittedName>
        <fullName evidence="1">ArpU family phage packaging/lysis transcriptional regulator</fullName>
    </submittedName>
</protein>
<dbReference type="Proteomes" id="UP001595752">
    <property type="component" value="Unassembled WGS sequence"/>
</dbReference>
<reference evidence="2" key="1">
    <citation type="journal article" date="2019" name="Int. J. Syst. Evol. Microbiol.">
        <title>The Global Catalogue of Microorganisms (GCM) 10K type strain sequencing project: providing services to taxonomists for standard genome sequencing and annotation.</title>
        <authorList>
            <consortium name="The Broad Institute Genomics Platform"/>
            <consortium name="The Broad Institute Genome Sequencing Center for Infectious Disease"/>
            <person name="Wu L."/>
            <person name="Ma J."/>
        </authorList>
    </citation>
    <scope>NUCLEOTIDE SEQUENCE [LARGE SCALE GENOMIC DNA]</scope>
    <source>
        <strain evidence="2">CCUG 61889</strain>
    </source>
</reference>
<dbReference type="NCBIfam" id="TIGR01637">
    <property type="entry name" value="phage_arpU"/>
    <property type="match status" value="1"/>
</dbReference>
<comment type="caution">
    <text evidence="1">The sequence shown here is derived from an EMBL/GenBank/DDBJ whole genome shotgun (WGS) entry which is preliminary data.</text>
</comment>
<keyword evidence="2" id="KW-1185">Reference proteome</keyword>
<dbReference type="InterPro" id="IPR006524">
    <property type="entry name" value="ArpU-like"/>
</dbReference>
<gene>
    <name evidence="1" type="ORF">ACFOU2_09745</name>
</gene>
<proteinExistence type="predicted"/>
<dbReference type="RefSeq" id="WP_377914571.1">
    <property type="nucleotide sequence ID" value="NZ_JBHRZT010000043.1"/>
</dbReference>
<organism evidence="1 2">
    <name type="scientific">Bacillus songklensis</name>
    <dbReference type="NCBI Taxonomy" id="1069116"/>
    <lineage>
        <taxon>Bacteria</taxon>
        <taxon>Bacillati</taxon>
        <taxon>Bacillota</taxon>
        <taxon>Bacilli</taxon>
        <taxon>Bacillales</taxon>
        <taxon>Bacillaceae</taxon>
        <taxon>Bacillus</taxon>
    </lineage>
</organism>
<accession>A0ABV8B3P0</accession>
<dbReference type="EMBL" id="JBHRZT010000043">
    <property type="protein sequence ID" value="MFC3883767.1"/>
    <property type="molecule type" value="Genomic_DNA"/>
</dbReference>
<name>A0ABV8B3P0_9BACI</name>
<evidence type="ECO:0000313" key="1">
    <source>
        <dbReference type="EMBL" id="MFC3883767.1"/>
    </source>
</evidence>